<reference evidence="4" key="2">
    <citation type="journal article" date="2021" name="PeerJ">
        <title>Extensive microbial diversity within the chicken gut microbiome revealed by metagenomics and culture.</title>
        <authorList>
            <person name="Gilroy R."/>
            <person name="Ravi A."/>
            <person name="Getino M."/>
            <person name="Pursley I."/>
            <person name="Horton D.L."/>
            <person name="Alikhan N.F."/>
            <person name="Baker D."/>
            <person name="Gharbi K."/>
            <person name="Hall N."/>
            <person name="Watson M."/>
            <person name="Adriaenssens E.M."/>
            <person name="Foster-Nyarko E."/>
            <person name="Jarju S."/>
            <person name="Secka A."/>
            <person name="Antonio M."/>
            <person name="Oren A."/>
            <person name="Chaudhuri R.R."/>
            <person name="La Ragione R."/>
            <person name="Hildebrand F."/>
            <person name="Pallen M.J."/>
        </authorList>
    </citation>
    <scope>NUCLEOTIDE SEQUENCE</scope>
    <source>
        <strain evidence="4">ChiBcec6-7307</strain>
    </source>
</reference>
<dbReference type="InterPro" id="IPR036677">
    <property type="entry name" value="EutN_CcmL_sf"/>
</dbReference>
<dbReference type="InterPro" id="IPR004992">
    <property type="entry name" value="EutN_CcmL"/>
</dbReference>
<comment type="subcellular location">
    <subcellularLocation>
        <location evidence="1">Carboxysome</location>
    </subcellularLocation>
</comment>
<dbReference type="Proteomes" id="UP000886889">
    <property type="component" value="Unassembled WGS sequence"/>
</dbReference>
<dbReference type="PROSITE" id="PS51932">
    <property type="entry name" value="BMV"/>
    <property type="match status" value="1"/>
</dbReference>
<dbReference type="Gene3D" id="2.40.50.220">
    <property type="entry name" value="EutN/Ccml"/>
    <property type="match status" value="1"/>
</dbReference>
<reference evidence="4" key="1">
    <citation type="submission" date="2020-10" db="EMBL/GenBank/DDBJ databases">
        <authorList>
            <person name="Gilroy R."/>
        </authorList>
    </citation>
    <scope>NUCLEOTIDE SEQUENCE</scope>
    <source>
        <strain evidence="4">ChiBcec6-7307</strain>
    </source>
</reference>
<dbReference type="GO" id="GO:0031470">
    <property type="term" value="C:carboxysome"/>
    <property type="evidence" value="ECO:0007669"/>
    <property type="project" value="UniProtKB-SubCell"/>
</dbReference>
<proteinExistence type="predicted"/>
<dbReference type="PANTHER" id="PTHR36539">
    <property type="entry name" value="ETHANOLAMINE UTILIZATION PROTEIN EUTN"/>
    <property type="match status" value="1"/>
</dbReference>
<dbReference type="EMBL" id="DVOS01000057">
    <property type="protein sequence ID" value="HIV23601.1"/>
    <property type="molecule type" value="Genomic_DNA"/>
</dbReference>
<dbReference type="Pfam" id="PF03319">
    <property type="entry name" value="EutN_CcmL"/>
    <property type="match status" value="1"/>
</dbReference>
<evidence type="ECO:0000313" key="4">
    <source>
        <dbReference type="EMBL" id="HIV23601.1"/>
    </source>
</evidence>
<comment type="caution">
    <text evidence="4">The sequence shown here is derived from an EMBL/GenBank/DDBJ whole genome shotgun (WGS) entry which is preliminary data.</text>
</comment>
<evidence type="ECO:0000256" key="3">
    <source>
        <dbReference type="ARBA" id="ARBA00024446"/>
    </source>
</evidence>
<keyword evidence="2" id="KW-1282">Carboxysome</keyword>
<protein>
    <submittedName>
        <fullName evidence="4">Ethanolamine utilization protein EutN</fullName>
    </submittedName>
</protein>
<keyword evidence="3" id="KW-1283">Bacterial microcompartment</keyword>
<organism evidence="4 5">
    <name type="scientific">Candidatus Merdiplasma excrementigallinarum</name>
    <dbReference type="NCBI Taxonomy" id="2840864"/>
    <lineage>
        <taxon>Bacteria</taxon>
        <taxon>Bacillati</taxon>
        <taxon>Bacillota</taxon>
        <taxon>Clostridia</taxon>
        <taxon>Lachnospirales</taxon>
        <taxon>Lachnospiraceae</taxon>
        <taxon>Lachnospiraceae incertae sedis</taxon>
        <taxon>Candidatus Merdiplasma</taxon>
    </lineage>
</organism>
<evidence type="ECO:0000313" key="5">
    <source>
        <dbReference type="Proteomes" id="UP000886889"/>
    </source>
</evidence>
<evidence type="ECO:0000256" key="1">
    <source>
        <dbReference type="ARBA" id="ARBA00023587"/>
    </source>
</evidence>
<sequence>MYTGVVAGSVVATVKDSALEGIPLLVVRKMENGKEAGLIVAADQTRQAGMGDFVYMIGSKEAARIFRVKRIPVDVAIVGFIDTYHEEL</sequence>
<dbReference type="AlphaFoldDB" id="A0A9D1P049"/>
<gene>
    <name evidence="4" type="ORF">IAC80_06645</name>
</gene>
<name>A0A9D1P049_9FIRM</name>
<accession>A0A9D1P049</accession>
<evidence type="ECO:0000256" key="2">
    <source>
        <dbReference type="ARBA" id="ARBA00023669"/>
    </source>
</evidence>
<dbReference type="SUPFAM" id="SSF159133">
    <property type="entry name" value="EutN/CcmL-like"/>
    <property type="match status" value="1"/>
</dbReference>